<evidence type="ECO:0000313" key="1">
    <source>
        <dbReference type="EMBL" id="OGF36577.1"/>
    </source>
</evidence>
<evidence type="ECO:0000313" key="2">
    <source>
        <dbReference type="Proteomes" id="UP000178656"/>
    </source>
</evidence>
<sequence length="78" mass="9281">MLNSAEWSFFKRAIMRYLDRFKKIQAGNMIALITFLHEDDRRFIGCRWIDIVNALNDLIKSSDVRMGYEDGNIVFYVK</sequence>
<reference evidence="1 2" key="1">
    <citation type="journal article" date="2016" name="Nat. Commun.">
        <title>Thousands of microbial genomes shed light on interconnected biogeochemical processes in an aquifer system.</title>
        <authorList>
            <person name="Anantharaman K."/>
            <person name="Brown C.T."/>
            <person name="Hug L.A."/>
            <person name="Sharon I."/>
            <person name="Castelle C.J."/>
            <person name="Probst A.J."/>
            <person name="Thomas B.C."/>
            <person name="Singh A."/>
            <person name="Wilkins M.J."/>
            <person name="Karaoz U."/>
            <person name="Brodie E.L."/>
            <person name="Williams K.H."/>
            <person name="Hubbard S.S."/>
            <person name="Banfield J.F."/>
        </authorList>
    </citation>
    <scope>NUCLEOTIDE SEQUENCE [LARGE SCALE GENOMIC DNA]</scope>
</reference>
<comment type="caution">
    <text evidence="1">The sequence shown here is derived from an EMBL/GenBank/DDBJ whole genome shotgun (WGS) entry which is preliminary data.</text>
</comment>
<dbReference type="Proteomes" id="UP000178656">
    <property type="component" value="Unassembled WGS sequence"/>
</dbReference>
<dbReference type="AlphaFoldDB" id="A0A1F5TC91"/>
<proteinExistence type="predicted"/>
<protein>
    <submittedName>
        <fullName evidence="1">Uncharacterized protein</fullName>
    </submittedName>
</protein>
<organism evidence="1 2">
    <name type="scientific">Candidatus Falkowbacteria bacterium RIFOXYC2_FULL_48_21</name>
    <dbReference type="NCBI Taxonomy" id="1798005"/>
    <lineage>
        <taxon>Bacteria</taxon>
        <taxon>Candidatus Falkowiibacteriota</taxon>
    </lineage>
</organism>
<accession>A0A1F5TC91</accession>
<dbReference type="EMBL" id="MFGM01000033">
    <property type="protein sequence ID" value="OGF36577.1"/>
    <property type="molecule type" value="Genomic_DNA"/>
</dbReference>
<name>A0A1F5TC91_9BACT</name>
<gene>
    <name evidence="1" type="ORF">A2482_02225</name>
</gene>